<feature type="compositionally biased region" description="Basic and acidic residues" evidence="1">
    <location>
        <begin position="153"/>
        <end position="165"/>
    </location>
</feature>
<accession>A0A2I0ID50</accession>
<protein>
    <submittedName>
        <fullName evidence="2">Uncharacterized protein</fullName>
    </submittedName>
</protein>
<reference evidence="2 3" key="1">
    <citation type="submission" date="2017-11" db="EMBL/GenBank/DDBJ databases">
        <title>De-novo sequencing of pomegranate (Punica granatum L.) genome.</title>
        <authorList>
            <person name="Akparov Z."/>
            <person name="Amiraslanov A."/>
            <person name="Hajiyeva S."/>
            <person name="Abbasov M."/>
            <person name="Kaur K."/>
            <person name="Hamwieh A."/>
            <person name="Solovyev V."/>
            <person name="Salamov A."/>
            <person name="Braich B."/>
            <person name="Kosarev P."/>
            <person name="Mahmoud A."/>
            <person name="Hajiyev E."/>
            <person name="Babayeva S."/>
            <person name="Izzatullayeva V."/>
            <person name="Mammadov A."/>
            <person name="Mammadov A."/>
            <person name="Sharifova S."/>
            <person name="Ojaghi J."/>
            <person name="Eynullazada K."/>
            <person name="Bayramov B."/>
            <person name="Abdulazimova A."/>
            <person name="Shahmuradov I."/>
        </authorList>
    </citation>
    <scope>NUCLEOTIDE SEQUENCE [LARGE SCALE GENOMIC DNA]</scope>
    <source>
        <strain evidence="3">cv. AG2017</strain>
        <tissue evidence="2">Leaf</tissue>
    </source>
</reference>
<keyword evidence="3" id="KW-1185">Reference proteome</keyword>
<name>A0A2I0ID50_PUNGR</name>
<dbReference type="EMBL" id="PGOL01003254">
    <property type="protein sequence ID" value="PKI41911.1"/>
    <property type="molecule type" value="Genomic_DNA"/>
</dbReference>
<evidence type="ECO:0000313" key="3">
    <source>
        <dbReference type="Proteomes" id="UP000233551"/>
    </source>
</evidence>
<dbReference type="Proteomes" id="UP000233551">
    <property type="component" value="Unassembled WGS sequence"/>
</dbReference>
<dbReference type="AlphaFoldDB" id="A0A2I0ID50"/>
<evidence type="ECO:0000313" key="2">
    <source>
        <dbReference type="EMBL" id="PKI41911.1"/>
    </source>
</evidence>
<feature type="non-terminal residue" evidence="2">
    <location>
        <position position="1"/>
    </location>
</feature>
<sequence>ARLEGPLENPAGGLPIGQVPEDLSHECLGKGHVGVVVDRGEDQAVEHLLAGVAGGGRNPSEEVPGFIGAQEGDEADDPGLFLLGPGDGLEEPDAGADEVLEEELQRDGEEVERGGGGANGSGEVVTGVGGLGGGVGGGDEAEEEVGGGGVVEEGGREGGGGRDAGDAAPLLGVAQLHHLGEASL</sequence>
<feature type="region of interest" description="Disordered" evidence="1">
    <location>
        <begin position="134"/>
        <end position="169"/>
    </location>
</feature>
<comment type="caution">
    <text evidence="2">The sequence shown here is derived from an EMBL/GenBank/DDBJ whole genome shotgun (WGS) entry which is preliminary data.</text>
</comment>
<feature type="region of interest" description="Disordered" evidence="1">
    <location>
        <begin position="1"/>
        <end position="20"/>
    </location>
</feature>
<evidence type="ECO:0000256" key="1">
    <source>
        <dbReference type="SAM" id="MobiDB-lite"/>
    </source>
</evidence>
<gene>
    <name evidence="2" type="ORF">CRG98_037661</name>
</gene>
<proteinExistence type="predicted"/>
<organism evidence="2 3">
    <name type="scientific">Punica granatum</name>
    <name type="common">Pomegranate</name>
    <dbReference type="NCBI Taxonomy" id="22663"/>
    <lineage>
        <taxon>Eukaryota</taxon>
        <taxon>Viridiplantae</taxon>
        <taxon>Streptophyta</taxon>
        <taxon>Embryophyta</taxon>
        <taxon>Tracheophyta</taxon>
        <taxon>Spermatophyta</taxon>
        <taxon>Magnoliopsida</taxon>
        <taxon>eudicotyledons</taxon>
        <taxon>Gunneridae</taxon>
        <taxon>Pentapetalae</taxon>
        <taxon>rosids</taxon>
        <taxon>malvids</taxon>
        <taxon>Myrtales</taxon>
        <taxon>Lythraceae</taxon>
        <taxon>Punica</taxon>
    </lineage>
</organism>